<feature type="transmembrane region" description="Helical" evidence="2">
    <location>
        <begin position="156"/>
        <end position="182"/>
    </location>
</feature>
<feature type="transmembrane region" description="Helical" evidence="2">
    <location>
        <begin position="202"/>
        <end position="224"/>
    </location>
</feature>
<dbReference type="Pfam" id="PF20152">
    <property type="entry name" value="DUF6534"/>
    <property type="match status" value="1"/>
</dbReference>
<name>A0AAD7JA30_9AGAR</name>
<dbReference type="EMBL" id="JARJLG010000050">
    <property type="protein sequence ID" value="KAJ7760118.1"/>
    <property type="molecule type" value="Genomic_DNA"/>
</dbReference>
<keyword evidence="2" id="KW-0812">Transmembrane</keyword>
<keyword evidence="5" id="KW-1185">Reference proteome</keyword>
<keyword evidence="2" id="KW-1133">Transmembrane helix</keyword>
<reference evidence="4" key="1">
    <citation type="submission" date="2023-03" db="EMBL/GenBank/DDBJ databases">
        <title>Massive genome expansion in bonnet fungi (Mycena s.s.) driven by repeated elements and novel gene families across ecological guilds.</title>
        <authorList>
            <consortium name="Lawrence Berkeley National Laboratory"/>
            <person name="Harder C.B."/>
            <person name="Miyauchi S."/>
            <person name="Viragh M."/>
            <person name="Kuo A."/>
            <person name="Thoen E."/>
            <person name="Andreopoulos B."/>
            <person name="Lu D."/>
            <person name="Skrede I."/>
            <person name="Drula E."/>
            <person name="Henrissat B."/>
            <person name="Morin E."/>
            <person name="Kohler A."/>
            <person name="Barry K."/>
            <person name="LaButti K."/>
            <person name="Morin E."/>
            <person name="Salamov A."/>
            <person name="Lipzen A."/>
            <person name="Mereny Z."/>
            <person name="Hegedus B."/>
            <person name="Baldrian P."/>
            <person name="Stursova M."/>
            <person name="Weitz H."/>
            <person name="Taylor A."/>
            <person name="Grigoriev I.V."/>
            <person name="Nagy L.G."/>
            <person name="Martin F."/>
            <person name="Kauserud H."/>
        </authorList>
    </citation>
    <scope>NUCLEOTIDE SEQUENCE</scope>
    <source>
        <strain evidence="4">CBHHK188m</strain>
    </source>
</reference>
<sequence>MSAPIDVPSTMGALLLGGFFASMLSGIVILQALWYFTTYKSDSLNFKALVLGVCTLDTLHTAFIWASMWGYLIGDYGESSKIDYIPWSIALTVVLTALVTFFVHCFFAHRILLLSKHNLLMAGPVVILALLRLVSACVSTWEMFHYQSFVLFRLHARWIFTLGLSVSSAVDILITTLFLYLFQSSRPEAGHLNHILNQLMLYTFETGSLTCIGTVVSMICWVSMDNLIFLGLHFVIGKLYANSLLVTLNTRETIRRSTSGSRENGPVLFLEPRSPQTQKTSASGQYFTGAVSKGATEVQINVERTVQYMHDLDNDTLSIDAK</sequence>
<dbReference type="InterPro" id="IPR045339">
    <property type="entry name" value="DUF6534"/>
</dbReference>
<feature type="region of interest" description="Disordered" evidence="1">
    <location>
        <begin position="256"/>
        <end position="282"/>
    </location>
</feature>
<feature type="transmembrane region" description="Helical" evidence="2">
    <location>
        <begin position="230"/>
        <end position="248"/>
    </location>
</feature>
<feature type="transmembrane region" description="Helical" evidence="2">
    <location>
        <begin position="119"/>
        <end position="144"/>
    </location>
</feature>
<keyword evidence="2" id="KW-0472">Membrane</keyword>
<dbReference type="PANTHER" id="PTHR40465:SF1">
    <property type="entry name" value="DUF6534 DOMAIN-CONTAINING PROTEIN"/>
    <property type="match status" value="1"/>
</dbReference>
<gene>
    <name evidence="4" type="ORF">DFH07DRAFT_441765</name>
</gene>
<evidence type="ECO:0000313" key="4">
    <source>
        <dbReference type="EMBL" id="KAJ7760118.1"/>
    </source>
</evidence>
<feature type="transmembrane region" description="Helical" evidence="2">
    <location>
        <begin position="48"/>
        <end position="72"/>
    </location>
</feature>
<dbReference type="AlphaFoldDB" id="A0AAD7JA30"/>
<evidence type="ECO:0000256" key="2">
    <source>
        <dbReference type="SAM" id="Phobius"/>
    </source>
</evidence>
<feature type="transmembrane region" description="Helical" evidence="2">
    <location>
        <begin position="12"/>
        <end position="36"/>
    </location>
</feature>
<feature type="transmembrane region" description="Helical" evidence="2">
    <location>
        <begin position="84"/>
        <end position="107"/>
    </location>
</feature>
<organism evidence="4 5">
    <name type="scientific">Mycena maculata</name>
    <dbReference type="NCBI Taxonomy" id="230809"/>
    <lineage>
        <taxon>Eukaryota</taxon>
        <taxon>Fungi</taxon>
        <taxon>Dikarya</taxon>
        <taxon>Basidiomycota</taxon>
        <taxon>Agaricomycotina</taxon>
        <taxon>Agaricomycetes</taxon>
        <taxon>Agaricomycetidae</taxon>
        <taxon>Agaricales</taxon>
        <taxon>Marasmiineae</taxon>
        <taxon>Mycenaceae</taxon>
        <taxon>Mycena</taxon>
    </lineage>
</organism>
<accession>A0AAD7JA30</accession>
<proteinExistence type="predicted"/>
<evidence type="ECO:0000259" key="3">
    <source>
        <dbReference type="Pfam" id="PF20152"/>
    </source>
</evidence>
<evidence type="ECO:0000313" key="5">
    <source>
        <dbReference type="Proteomes" id="UP001215280"/>
    </source>
</evidence>
<evidence type="ECO:0000256" key="1">
    <source>
        <dbReference type="SAM" id="MobiDB-lite"/>
    </source>
</evidence>
<comment type="caution">
    <text evidence="4">The sequence shown here is derived from an EMBL/GenBank/DDBJ whole genome shotgun (WGS) entry which is preliminary data.</text>
</comment>
<feature type="domain" description="DUF6534" evidence="3">
    <location>
        <begin position="167"/>
        <end position="252"/>
    </location>
</feature>
<dbReference type="Proteomes" id="UP001215280">
    <property type="component" value="Unassembled WGS sequence"/>
</dbReference>
<protein>
    <recommendedName>
        <fullName evidence="3">DUF6534 domain-containing protein</fullName>
    </recommendedName>
</protein>
<dbReference type="PANTHER" id="PTHR40465">
    <property type="entry name" value="CHROMOSOME 1, WHOLE GENOME SHOTGUN SEQUENCE"/>
    <property type="match status" value="1"/>
</dbReference>